<comment type="pathway">
    <text evidence="2 5">Protein modification; protein ubiquitination.</text>
</comment>
<protein>
    <recommendedName>
        <fullName evidence="5 6">U-box domain-containing protein</fullName>
        <ecNumber evidence="5">2.3.2.27</ecNumber>
    </recommendedName>
    <alternativeName>
        <fullName evidence="5">RING-type E3 ubiquitin transferase PUB</fullName>
    </alternativeName>
</protein>
<comment type="catalytic activity">
    <reaction evidence="1 5">
        <text>S-ubiquitinyl-[E2 ubiquitin-conjugating enzyme]-L-cysteine + [acceptor protein]-L-lysine = [E2 ubiquitin-conjugating enzyme]-L-cysteine + N(6)-ubiquitinyl-[acceptor protein]-L-lysine.</text>
        <dbReference type="EC" id="2.3.2.27"/>
    </reaction>
</comment>
<dbReference type="InterPro" id="IPR016024">
    <property type="entry name" value="ARM-type_fold"/>
</dbReference>
<dbReference type="EC" id="2.3.2.27" evidence="5"/>
<keyword evidence="4 5" id="KW-0833">Ubl conjugation pathway</keyword>
<dbReference type="GO" id="GO:0061630">
    <property type="term" value="F:ubiquitin protein ligase activity"/>
    <property type="evidence" value="ECO:0007669"/>
    <property type="project" value="UniProtKB-UniRule"/>
</dbReference>
<keyword evidence="7" id="KW-1185">Reference proteome</keyword>
<dbReference type="Gene3D" id="1.25.10.10">
    <property type="entry name" value="Leucine-rich Repeat Variant"/>
    <property type="match status" value="1"/>
</dbReference>
<evidence type="ECO:0000256" key="5">
    <source>
        <dbReference type="RuleBase" id="RU369093"/>
    </source>
</evidence>
<dbReference type="PANTHER" id="PTHR22849">
    <property type="entry name" value="WDSAM1 PROTEIN"/>
    <property type="match status" value="1"/>
</dbReference>
<comment type="function">
    <text evidence="5">Functions as an E3 ubiquitin ligase.</text>
</comment>
<proteinExistence type="predicted"/>
<dbReference type="InterPro" id="IPR045185">
    <property type="entry name" value="PUB22/23/24-like"/>
</dbReference>
<feature type="domain" description="U-box" evidence="6">
    <location>
        <begin position="5"/>
        <end position="80"/>
    </location>
</feature>
<evidence type="ECO:0000256" key="3">
    <source>
        <dbReference type="ARBA" id="ARBA00022679"/>
    </source>
</evidence>
<evidence type="ECO:0000313" key="8">
    <source>
        <dbReference type="RefSeq" id="XP_010934556.1"/>
    </source>
</evidence>
<dbReference type="SMART" id="SM00504">
    <property type="entry name" value="Ubox"/>
    <property type="match status" value="1"/>
</dbReference>
<reference evidence="8" key="1">
    <citation type="submission" date="2025-08" db="UniProtKB">
        <authorList>
            <consortium name="RefSeq"/>
        </authorList>
    </citation>
    <scope>IDENTIFICATION</scope>
</reference>
<dbReference type="CDD" id="cd16664">
    <property type="entry name" value="RING-Ubox_PUB"/>
    <property type="match status" value="1"/>
</dbReference>
<dbReference type="OrthoDB" id="10064100at2759"/>
<dbReference type="AlphaFoldDB" id="A0A6I9RZL2"/>
<organism evidence="7 8">
    <name type="scientific">Elaeis guineensis var. tenera</name>
    <name type="common">Oil palm</name>
    <dbReference type="NCBI Taxonomy" id="51953"/>
    <lineage>
        <taxon>Eukaryota</taxon>
        <taxon>Viridiplantae</taxon>
        <taxon>Streptophyta</taxon>
        <taxon>Embryophyta</taxon>
        <taxon>Tracheophyta</taxon>
        <taxon>Spermatophyta</taxon>
        <taxon>Magnoliopsida</taxon>
        <taxon>Liliopsida</taxon>
        <taxon>Arecaceae</taxon>
        <taxon>Arecoideae</taxon>
        <taxon>Cocoseae</taxon>
        <taxon>Elaeidinae</taxon>
        <taxon>Elaeis</taxon>
    </lineage>
</organism>
<dbReference type="InParanoid" id="A0A6I9RZL2"/>
<dbReference type="RefSeq" id="XP_010934556.1">
    <property type="nucleotide sequence ID" value="XM_010936254.3"/>
</dbReference>
<evidence type="ECO:0000256" key="4">
    <source>
        <dbReference type="ARBA" id="ARBA00022786"/>
    </source>
</evidence>
<dbReference type="PROSITE" id="PS51698">
    <property type="entry name" value="U_BOX"/>
    <property type="match status" value="1"/>
</dbReference>
<dbReference type="Pfam" id="PF25598">
    <property type="entry name" value="ARM_PUB"/>
    <property type="match status" value="1"/>
</dbReference>
<dbReference type="SUPFAM" id="SSF57850">
    <property type="entry name" value="RING/U-box"/>
    <property type="match status" value="1"/>
</dbReference>
<sequence length="406" mass="44646">MDGPEIPPYFLCPISLQIMKDPVTISTGISYDRSSIERWFSTYDRNTCPVTKQPLDDRTLTPNTTLLRLIQSWAAGACKSSNLSTVVTPVPGSSISDVLREITDAMIDPDFQIKALNKIRSLVQDDPDNIARMEKAGVTSLVASIIAKYELPLETINLTEALSAVDEAMSVLRLLEPSQETLKKVSERKNGELITSLSLLLHRGSYRSRIHASLLLRSIFKVVDHGHKASLHASLFEGVVEILKDQNSSRATTMALLSILIEVLPHGRNREKVVEAGAVTVMVELLVEEGEDRRKCETMLYLLELVCRRAEGRAALVAHPAGVAAVVGKMLKVSSLATEKAVKVLGLVCRHCGVVEEMMDVGGVVKLFMVVQVEGSMKSKEMAKDILGMHLKEWGKFPCFSSCYLA</sequence>
<gene>
    <name evidence="8" type="primary">LOC105054683</name>
</gene>
<dbReference type="PANTHER" id="PTHR22849:SF164">
    <property type="entry name" value="U-BOX DOMAIN-CONTAINING PROTEIN"/>
    <property type="match status" value="1"/>
</dbReference>
<dbReference type="Proteomes" id="UP000504607">
    <property type="component" value="Chromosome 12"/>
</dbReference>
<evidence type="ECO:0000313" key="7">
    <source>
        <dbReference type="Proteomes" id="UP000504607"/>
    </source>
</evidence>
<dbReference type="InterPro" id="IPR003613">
    <property type="entry name" value="Ubox_domain"/>
</dbReference>
<dbReference type="UniPathway" id="UPA00143"/>
<dbReference type="InterPro" id="IPR045210">
    <property type="entry name" value="RING-Ubox_PUB"/>
</dbReference>
<evidence type="ECO:0000256" key="2">
    <source>
        <dbReference type="ARBA" id="ARBA00004906"/>
    </source>
</evidence>
<dbReference type="Pfam" id="PF04564">
    <property type="entry name" value="U-box"/>
    <property type="match status" value="1"/>
</dbReference>
<dbReference type="GO" id="GO:0016567">
    <property type="term" value="P:protein ubiquitination"/>
    <property type="evidence" value="ECO:0007669"/>
    <property type="project" value="UniProtKB-UniRule"/>
</dbReference>
<dbReference type="InterPro" id="IPR013083">
    <property type="entry name" value="Znf_RING/FYVE/PHD"/>
</dbReference>
<evidence type="ECO:0000256" key="1">
    <source>
        <dbReference type="ARBA" id="ARBA00000900"/>
    </source>
</evidence>
<keyword evidence="3 5" id="KW-0808">Transferase</keyword>
<dbReference type="SUPFAM" id="SSF48371">
    <property type="entry name" value="ARM repeat"/>
    <property type="match status" value="1"/>
</dbReference>
<accession>A0A6I9RZL2</accession>
<dbReference type="Gene3D" id="3.30.40.10">
    <property type="entry name" value="Zinc/RING finger domain, C3HC4 (zinc finger)"/>
    <property type="match status" value="1"/>
</dbReference>
<name>A0A6I9RZL2_ELAGV</name>
<dbReference type="InterPro" id="IPR011989">
    <property type="entry name" value="ARM-like"/>
</dbReference>
<dbReference type="InterPro" id="IPR058678">
    <property type="entry name" value="ARM_PUB"/>
</dbReference>
<evidence type="ECO:0000259" key="6">
    <source>
        <dbReference type="PROSITE" id="PS51698"/>
    </source>
</evidence>